<keyword evidence="2" id="KW-0472">Membrane</keyword>
<organism evidence="4 5">
    <name type="scientific">Pelagibacterium lentulum</name>
    <dbReference type="NCBI Taxonomy" id="2029865"/>
    <lineage>
        <taxon>Bacteria</taxon>
        <taxon>Pseudomonadati</taxon>
        <taxon>Pseudomonadota</taxon>
        <taxon>Alphaproteobacteria</taxon>
        <taxon>Hyphomicrobiales</taxon>
        <taxon>Devosiaceae</taxon>
        <taxon>Pelagibacterium</taxon>
    </lineage>
</organism>
<keyword evidence="5" id="KW-1185">Reference proteome</keyword>
<sequence length="57" mass="6710">MAENQVATYSNKPISEKQKSEEFQEHNRTYKGFLEMAKWSCIVIGIILIALYFIFIH</sequence>
<keyword evidence="2" id="KW-0812">Transmembrane</keyword>
<protein>
    <recommendedName>
        <fullName evidence="3">Cytochrome c oxidase subunit IV bacterial aa3 type domain-containing protein</fullName>
    </recommendedName>
</protein>
<dbReference type="RefSeq" id="WP_127073772.1">
    <property type="nucleotide sequence ID" value="NZ_BMKB01000005.1"/>
</dbReference>
<proteinExistence type="predicted"/>
<reference evidence="4 5" key="1">
    <citation type="journal article" date="2014" name="Int. J. Syst. Evol. Microbiol.">
        <title>Complete genome sequence of Corynebacterium casei LMG S-19264T (=DSM 44701T), isolated from a smear-ripened cheese.</title>
        <authorList>
            <consortium name="US DOE Joint Genome Institute (JGI-PGF)"/>
            <person name="Walter F."/>
            <person name="Albersmeier A."/>
            <person name="Kalinowski J."/>
            <person name="Ruckert C."/>
        </authorList>
    </citation>
    <scope>NUCLEOTIDE SEQUENCE [LARGE SCALE GENOMIC DNA]</scope>
    <source>
        <strain evidence="4 5">CGMCC 1.15896</strain>
    </source>
</reference>
<evidence type="ECO:0000313" key="5">
    <source>
        <dbReference type="Proteomes" id="UP000596977"/>
    </source>
</evidence>
<dbReference type="InterPro" id="IPR012422">
    <property type="entry name" value="Cyt_c_oxidase_su4_bac-aa3"/>
</dbReference>
<gene>
    <name evidence="4" type="ORF">GCM10011499_30710</name>
</gene>
<feature type="domain" description="Cytochrome c oxidase subunit IV bacterial aa3 type" evidence="3">
    <location>
        <begin position="23"/>
        <end position="55"/>
    </location>
</feature>
<dbReference type="InterPro" id="IPR036596">
    <property type="entry name" value="Cyt-C_aa3_sf"/>
</dbReference>
<evidence type="ECO:0000259" key="3">
    <source>
        <dbReference type="Pfam" id="PF07835"/>
    </source>
</evidence>
<feature type="region of interest" description="Disordered" evidence="1">
    <location>
        <begin position="1"/>
        <end position="23"/>
    </location>
</feature>
<feature type="compositionally biased region" description="Basic and acidic residues" evidence="1">
    <location>
        <begin position="14"/>
        <end position="23"/>
    </location>
</feature>
<name>A0A916W172_9HYPH</name>
<keyword evidence="2" id="KW-1133">Transmembrane helix</keyword>
<comment type="caution">
    <text evidence="4">The sequence shown here is derived from an EMBL/GenBank/DDBJ whole genome shotgun (WGS) entry which is preliminary data.</text>
</comment>
<dbReference type="Gene3D" id="1.20.5.160">
    <property type="entry name" value="Bacterial aa3 type cytochrome c oxidase subunit IV"/>
    <property type="match status" value="1"/>
</dbReference>
<dbReference type="Pfam" id="PF07835">
    <property type="entry name" value="COX4_pro_2"/>
    <property type="match status" value="1"/>
</dbReference>
<dbReference type="SUPFAM" id="SSF81469">
    <property type="entry name" value="Bacterial aa3 type cytochrome c oxidase subunit IV"/>
    <property type="match status" value="1"/>
</dbReference>
<evidence type="ECO:0000313" key="4">
    <source>
        <dbReference type="EMBL" id="GGA58441.1"/>
    </source>
</evidence>
<accession>A0A916W172</accession>
<evidence type="ECO:0000256" key="2">
    <source>
        <dbReference type="SAM" id="Phobius"/>
    </source>
</evidence>
<dbReference type="EMBL" id="BMKB01000005">
    <property type="protein sequence ID" value="GGA58441.1"/>
    <property type="molecule type" value="Genomic_DNA"/>
</dbReference>
<evidence type="ECO:0000256" key="1">
    <source>
        <dbReference type="SAM" id="MobiDB-lite"/>
    </source>
</evidence>
<feature type="transmembrane region" description="Helical" evidence="2">
    <location>
        <begin position="36"/>
        <end position="55"/>
    </location>
</feature>
<dbReference type="OrthoDB" id="7961310at2"/>
<dbReference type="Proteomes" id="UP000596977">
    <property type="component" value="Unassembled WGS sequence"/>
</dbReference>
<feature type="compositionally biased region" description="Polar residues" evidence="1">
    <location>
        <begin position="1"/>
        <end position="13"/>
    </location>
</feature>
<dbReference type="AlphaFoldDB" id="A0A916W172"/>